<evidence type="ECO:0000313" key="7">
    <source>
        <dbReference type="Proteomes" id="UP000603141"/>
    </source>
</evidence>
<dbReference type="Gene3D" id="1.10.10.970">
    <property type="entry name" value="RNA 2'-phosphotransferase, Tpt1/KptA family, N-terminal domain"/>
    <property type="match status" value="1"/>
</dbReference>
<dbReference type="InterPro" id="IPR042081">
    <property type="entry name" value="RNA_2'-PTrans_C"/>
</dbReference>
<dbReference type="RefSeq" id="WP_200272854.1">
    <property type="nucleotide sequence ID" value="NZ_JAENIJ010000033.1"/>
</dbReference>
<evidence type="ECO:0000256" key="3">
    <source>
        <dbReference type="ARBA" id="ARBA00023027"/>
    </source>
</evidence>
<dbReference type="Proteomes" id="UP000603141">
    <property type="component" value="Unassembled WGS sequence"/>
</dbReference>
<dbReference type="EC" id="2.7.1.-" evidence="5"/>
<dbReference type="SUPFAM" id="SSF56399">
    <property type="entry name" value="ADP-ribosylation"/>
    <property type="match status" value="1"/>
</dbReference>
<evidence type="ECO:0000256" key="2">
    <source>
        <dbReference type="ARBA" id="ARBA00022679"/>
    </source>
</evidence>
<dbReference type="Pfam" id="PF01885">
    <property type="entry name" value="PTS_2-RNA"/>
    <property type="match status" value="1"/>
</dbReference>
<comment type="caution">
    <text evidence="6">The sequence shown here is derived from an EMBL/GenBank/DDBJ whole genome shotgun (WGS) entry which is preliminary data.</text>
</comment>
<evidence type="ECO:0000313" key="6">
    <source>
        <dbReference type="EMBL" id="MBK1884044.1"/>
    </source>
</evidence>
<dbReference type="InterPro" id="IPR002745">
    <property type="entry name" value="Ptrans_KptA/Tpt1"/>
</dbReference>
<keyword evidence="3 5" id="KW-0520">NAD</keyword>
<evidence type="ECO:0000256" key="4">
    <source>
        <dbReference type="ARBA" id="ARBA00025212"/>
    </source>
</evidence>
<dbReference type="PANTHER" id="PTHR12684:SF2">
    <property type="entry name" value="TRNA 2'-PHOSPHOTRANSFERASE 1"/>
    <property type="match status" value="1"/>
</dbReference>
<keyword evidence="2 5" id="KW-0808">Transferase</keyword>
<evidence type="ECO:0000256" key="1">
    <source>
        <dbReference type="ARBA" id="ARBA00009836"/>
    </source>
</evidence>
<protein>
    <recommendedName>
        <fullName evidence="5">Probable RNA 2'-phosphotransferase</fullName>
        <ecNumber evidence="5">2.7.1.-</ecNumber>
    </recommendedName>
</protein>
<dbReference type="EMBL" id="JAENIJ010000033">
    <property type="protein sequence ID" value="MBK1884044.1"/>
    <property type="molecule type" value="Genomic_DNA"/>
</dbReference>
<dbReference type="GO" id="GO:0000215">
    <property type="term" value="F:tRNA 2'-phosphotransferase activity"/>
    <property type="evidence" value="ECO:0007669"/>
    <property type="project" value="TreeGrafter"/>
</dbReference>
<dbReference type="NCBIfam" id="NF002014">
    <property type="entry name" value="PRK00819.1-4"/>
    <property type="match status" value="1"/>
</dbReference>
<proteinExistence type="inferred from homology"/>
<dbReference type="GO" id="GO:0006388">
    <property type="term" value="P:tRNA splicing, via endonucleolytic cleavage and ligation"/>
    <property type="evidence" value="ECO:0007669"/>
    <property type="project" value="UniProtKB-UniRule"/>
</dbReference>
<gene>
    <name evidence="5" type="primary">kptA</name>
    <name evidence="6" type="ORF">JIN85_16615</name>
</gene>
<organism evidence="6 7">
    <name type="scientific">Luteolibacter pohnpeiensis</name>
    <dbReference type="NCBI Taxonomy" id="454153"/>
    <lineage>
        <taxon>Bacteria</taxon>
        <taxon>Pseudomonadati</taxon>
        <taxon>Verrucomicrobiota</taxon>
        <taxon>Verrucomicrobiia</taxon>
        <taxon>Verrucomicrobiales</taxon>
        <taxon>Verrucomicrobiaceae</taxon>
        <taxon>Luteolibacter</taxon>
    </lineage>
</organism>
<dbReference type="InterPro" id="IPR042080">
    <property type="entry name" value="RNA_2'-PTrans_N"/>
</dbReference>
<dbReference type="AlphaFoldDB" id="A0A934VY06"/>
<sequence>MSKYEQRLSRLMSLVLRHNPGSIGLTLDENGWANLNDLIERLNAQGKHVDRAIIERVVQENDKQRFRLSDDGLRIRANQGHSIDIDLKLTPKSPPKWLYHGTADKTMPAIVREGLTKQSRQHVHLSPDRMTAKKVGARHGKPVVLEVAAQLMEQHGHRFYQSENGVWLTDHVPPDYLNQRFTG</sequence>
<keyword evidence="7" id="KW-1185">Reference proteome</keyword>
<comment type="similarity">
    <text evidence="1 5">Belongs to the KptA/TPT1 family.</text>
</comment>
<dbReference type="HAMAP" id="MF_00299">
    <property type="entry name" value="KptA"/>
    <property type="match status" value="1"/>
</dbReference>
<dbReference type="PANTHER" id="PTHR12684">
    <property type="entry name" value="PUTATIVE PHOSPHOTRANSFERASE"/>
    <property type="match status" value="1"/>
</dbReference>
<comment type="function">
    <text evidence="4 5">Removes the 2'-phosphate from RNA via an intermediate in which the phosphate is ADP-ribosylated by NAD followed by a presumed transesterification to release the RNA and generate ADP-ribose 1''-2''-cyclic phosphate (APPR&gt;P). May function as an ADP-ribosylase.</text>
</comment>
<evidence type="ECO:0000256" key="5">
    <source>
        <dbReference type="HAMAP-Rule" id="MF_00299"/>
    </source>
</evidence>
<name>A0A934VY06_9BACT</name>
<dbReference type="GO" id="GO:0003950">
    <property type="term" value="F:NAD+ poly-ADP-ribosyltransferase activity"/>
    <property type="evidence" value="ECO:0007669"/>
    <property type="project" value="InterPro"/>
</dbReference>
<dbReference type="Gene3D" id="3.20.170.30">
    <property type="match status" value="1"/>
</dbReference>
<accession>A0A934VY06</accession>
<dbReference type="InterPro" id="IPR022928">
    <property type="entry name" value="RNA_2'-PTrans_KptA"/>
</dbReference>
<reference evidence="6" key="1">
    <citation type="submission" date="2021-01" db="EMBL/GenBank/DDBJ databases">
        <title>Modified the classification status of verrucomicrobia.</title>
        <authorList>
            <person name="Feng X."/>
        </authorList>
    </citation>
    <scope>NUCLEOTIDE SEQUENCE</scope>
    <source>
        <strain evidence="6">KCTC 22041</strain>
    </source>
</reference>